<evidence type="ECO:0000256" key="1">
    <source>
        <dbReference type="SAM" id="Phobius"/>
    </source>
</evidence>
<feature type="transmembrane region" description="Helical" evidence="1">
    <location>
        <begin position="263"/>
        <end position="281"/>
    </location>
</feature>
<organism evidence="3 4">
    <name type="scientific">Roseisalinus antarcticus</name>
    <dbReference type="NCBI Taxonomy" id="254357"/>
    <lineage>
        <taxon>Bacteria</taxon>
        <taxon>Pseudomonadati</taxon>
        <taxon>Pseudomonadota</taxon>
        <taxon>Alphaproteobacteria</taxon>
        <taxon>Rhodobacterales</taxon>
        <taxon>Roseobacteraceae</taxon>
        <taxon>Roseisalinus</taxon>
    </lineage>
</organism>
<feature type="transmembrane region" description="Helical" evidence="1">
    <location>
        <begin position="127"/>
        <end position="145"/>
    </location>
</feature>
<accession>A0A1Y5SUB0</accession>
<dbReference type="InterPro" id="IPR000620">
    <property type="entry name" value="EamA_dom"/>
</dbReference>
<name>A0A1Y5SUB0_9RHOB</name>
<feature type="transmembrane region" description="Helical" evidence="1">
    <location>
        <begin position="181"/>
        <end position="201"/>
    </location>
</feature>
<gene>
    <name evidence="3" type="ORF">ROA7023_02056</name>
</gene>
<evidence type="ECO:0000313" key="3">
    <source>
        <dbReference type="EMBL" id="SLN48022.1"/>
    </source>
</evidence>
<feature type="domain" description="EamA" evidence="2">
    <location>
        <begin position="10"/>
        <end position="141"/>
    </location>
</feature>
<evidence type="ECO:0000313" key="4">
    <source>
        <dbReference type="Proteomes" id="UP000193900"/>
    </source>
</evidence>
<keyword evidence="1" id="KW-0472">Membrane</keyword>
<dbReference type="PANTHER" id="PTHR22911">
    <property type="entry name" value="ACYL-MALONYL CONDENSING ENZYME-RELATED"/>
    <property type="match status" value="1"/>
</dbReference>
<feature type="transmembrane region" description="Helical" evidence="1">
    <location>
        <begin position="70"/>
        <end position="88"/>
    </location>
</feature>
<keyword evidence="1" id="KW-1133">Transmembrane helix</keyword>
<dbReference type="Pfam" id="PF00892">
    <property type="entry name" value="EamA"/>
    <property type="match status" value="2"/>
</dbReference>
<keyword evidence="4" id="KW-1185">Reference proteome</keyword>
<dbReference type="EMBL" id="FWFZ01000008">
    <property type="protein sequence ID" value="SLN48022.1"/>
    <property type="molecule type" value="Genomic_DNA"/>
</dbReference>
<protein>
    <submittedName>
        <fullName evidence="3">EamA-like transporter family protein</fullName>
    </submittedName>
</protein>
<dbReference type="OrthoDB" id="9812899at2"/>
<sequence>MTARDRPGAAIAVMCTGALLLVLSDTASKWLVVRYHPMQILFVRSLVAMIVLGGIILIRSGPVGLRSARPGVHVLRGLCAIGATWAFILSLRFLALDAATALIFAAPLFIAALSWPVLREVVSRDRWIAVAVGFVGVMVIVRPGAASFEPALLLPIVAAALYALMMLSARRIDPRDGYLTMTFYMALVPAVICSATLLMSWPKREPLDLWLLAAVALCGTLGISLLSQAFRMAPAAIVAPFDYTALLWASVMGWIVWGTVPSVWIYPGAAVIVGSGLYLIMTERRAARAAARAELH</sequence>
<reference evidence="3 4" key="1">
    <citation type="submission" date="2017-03" db="EMBL/GenBank/DDBJ databases">
        <authorList>
            <person name="Afonso C.L."/>
            <person name="Miller P.J."/>
            <person name="Scott M.A."/>
            <person name="Spackman E."/>
            <person name="Goraichik I."/>
            <person name="Dimitrov K.M."/>
            <person name="Suarez D.L."/>
            <person name="Swayne D.E."/>
        </authorList>
    </citation>
    <scope>NUCLEOTIDE SEQUENCE [LARGE SCALE GENOMIC DNA]</scope>
    <source>
        <strain evidence="3 4">CECT 7023</strain>
    </source>
</reference>
<feature type="domain" description="EamA" evidence="2">
    <location>
        <begin position="152"/>
        <end position="281"/>
    </location>
</feature>
<dbReference type="RefSeq" id="WP_085878897.1">
    <property type="nucleotide sequence ID" value="NZ_FWFZ01000008.1"/>
</dbReference>
<keyword evidence="1" id="KW-0812">Transmembrane</keyword>
<feature type="transmembrane region" description="Helical" evidence="1">
    <location>
        <begin position="94"/>
        <end position="115"/>
    </location>
</feature>
<proteinExistence type="predicted"/>
<dbReference type="InterPro" id="IPR037185">
    <property type="entry name" value="EmrE-like"/>
</dbReference>
<feature type="transmembrane region" description="Helical" evidence="1">
    <location>
        <begin position="207"/>
        <end position="226"/>
    </location>
</feature>
<dbReference type="AlphaFoldDB" id="A0A1Y5SUB0"/>
<evidence type="ECO:0000259" key="2">
    <source>
        <dbReference type="Pfam" id="PF00892"/>
    </source>
</evidence>
<feature type="transmembrane region" description="Helical" evidence="1">
    <location>
        <begin position="233"/>
        <end position="257"/>
    </location>
</feature>
<dbReference type="SUPFAM" id="SSF103481">
    <property type="entry name" value="Multidrug resistance efflux transporter EmrE"/>
    <property type="match status" value="2"/>
</dbReference>
<dbReference type="Proteomes" id="UP000193900">
    <property type="component" value="Unassembled WGS sequence"/>
</dbReference>
<feature type="transmembrane region" description="Helical" evidence="1">
    <location>
        <begin position="151"/>
        <end position="169"/>
    </location>
</feature>
<dbReference type="GO" id="GO:0016020">
    <property type="term" value="C:membrane"/>
    <property type="evidence" value="ECO:0007669"/>
    <property type="project" value="InterPro"/>
</dbReference>
<dbReference type="PANTHER" id="PTHR22911:SF103">
    <property type="entry name" value="BLR2811 PROTEIN"/>
    <property type="match status" value="1"/>
</dbReference>
<feature type="transmembrane region" description="Helical" evidence="1">
    <location>
        <begin position="40"/>
        <end position="58"/>
    </location>
</feature>